<dbReference type="AlphaFoldDB" id="A0A0S4L7M3"/>
<sequence length="47" mass="5312">MRRSAVGDGLKVPVLRIDTLQNDTDGKGRLGVGIFLKNTCMRMQRMY</sequence>
<evidence type="ECO:0000313" key="1">
    <source>
        <dbReference type="EMBL" id="CUS32608.1"/>
    </source>
</evidence>
<dbReference type="STRING" id="1742972.COMA1_10723"/>
<dbReference type="EMBL" id="CZQA01000001">
    <property type="protein sequence ID" value="CUS32608.1"/>
    <property type="molecule type" value="Genomic_DNA"/>
</dbReference>
<dbReference type="Proteomes" id="UP000199032">
    <property type="component" value="Unassembled WGS sequence"/>
</dbReference>
<name>A0A0S4L7M3_9BACT</name>
<reference evidence="1 2" key="1">
    <citation type="submission" date="2015-10" db="EMBL/GenBank/DDBJ databases">
        <authorList>
            <person name="Gilbert D.G."/>
        </authorList>
    </citation>
    <scope>NUCLEOTIDE SEQUENCE [LARGE SCALE GENOMIC DNA]</scope>
    <source>
        <strain evidence="1">COMA1</strain>
    </source>
</reference>
<protein>
    <submittedName>
        <fullName evidence="1">Uncharacterized protein</fullName>
    </submittedName>
</protein>
<accession>A0A0S4L7M3</accession>
<keyword evidence="2" id="KW-1185">Reference proteome</keyword>
<organism evidence="1 2">
    <name type="scientific">Candidatus Nitrospira nitrosa</name>
    <dbReference type="NCBI Taxonomy" id="1742972"/>
    <lineage>
        <taxon>Bacteria</taxon>
        <taxon>Pseudomonadati</taxon>
        <taxon>Nitrospirota</taxon>
        <taxon>Nitrospiria</taxon>
        <taxon>Nitrospirales</taxon>
        <taxon>Nitrospiraceae</taxon>
        <taxon>Nitrospira</taxon>
    </lineage>
</organism>
<evidence type="ECO:0000313" key="2">
    <source>
        <dbReference type="Proteomes" id="UP000199032"/>
    </source>
</evidence>
<gene>
    <name evidence="1" type="ORF">COMA1_10723</name>
</gene>
<proteinExistence type="predicted"/>